<feature type="domain" description="RNA 3'-terminal phosphate cyclase insert" evidence="12">
    <location>
        <begin position="184"/>
        <end position="282"/>
    </location>
</feature>
<feature type="domain" description="RNA 3'-terminal phosphate cyclase" evidence="11">
    <location>
        <begin position="12"/>
        <end position="329"/>
    </location>
</feature>
<keyword evidence="10" id="KW-0067">ATP-binding</keyword>
<dbReference type="GO" id="GO:0003963">
    <property type="term" value="F:RNA-3'-phosphate cyclase activity"/>
    <property type="evidence" value="ECO:0007669"/>
    <property type="project" value="UniProtKB-EC"/>
</dbReference>
<accession>A0AAW1VGL0</accession>
<dbReference type="InterPro" id="IPR013792">
    <property type="entry name" value="RNA3'P_cycl/enolpyr_Trfase_a/b"/>
</dbReference>
<evidence type="ECO:0000313" key="13">
    <source>
        <dbReference type="EMBL" id="KAK9892207.1"/>
    </source>
</evidence>
<dbReference type="InterPro" id="IPR000228">
    <property type="entry name" value="RNA3'_term_phos_cyc"/>
</dbReference>
<dbReference type="Gene3D" id="3.65.10.20">
    <property type="entry name" value="RNA 3'-terminal phosphate cyclase domain"/>
    <property type="match status" value="1"/>
</dbReference>
<organism evidence="13 14">
    <name type="scientific">Henosepilachna vigintioctopunctata</name>
    <dbReference type="NCBI Taxonomy" id="420089"/>
    <lineage>
        <taxon>Eukaryota</taxon>
        <taxon>Metazoa</taxon>
        <taxon>Ecdysozoa</taxon>
        <taxon>Arthropoda</taxon>
        <taxon>Hexapoda</taxon>
        <taxon>Insecta</taxon>
        <taxon>Pterygota</taxon>
        <taxon>Neoptera</taxon>
        <taxon>Endopterygota</taxon>
        <taxon>Coleoptera</taxon>
        <taxon>Polyphaga</taxon>
        <taxon>Cucujiformia</taxon>
        <taxon>Coccinelloidea</taxon>
        <taxon>Coccinellidae</taxon>
        <taxon>Epilachninae</taxon>
        <taxon>Epilachnini</taxon>
        <taxon>Henosepilachna</taxon>
    </lineage>
</organism>
<evidence type="ECO:0000256" key="5">
    <source>
        <dbReference type="ARBA" id="ARBA00022741"/>
    </source>
</evidence>
<evidence type="ECO:0000256" key="2">
    <source>
        <dbReference type="ARBA" id="ARBA00012725"/>
    </source>
</evidence>
<evidence type="ECO:0000313" key="14">
    <source>
        <dbReference type="Proteomes" id="UP001431783"/>
    </source>
</evidence>
<evidence type="ECO:0000256" key="9">
    <source>
        <dbReference type="PIRSR" id="PIRSR005378-1"/>
    </source>
</evidence>
<evidence type="ECO:0000256" key="1">
    <source>
        <dbReference type="ARBA" id="ARBA00009206"/>
    </source>
</evidence>
<dbReference type="PANTHER" id="PTHR11096">
    <property type="entry name" value="RNA 3' TERMINAL PHOSPHATE CYCLASE"/>
    <property type="match status" value="1"/>
</dbReference>
<dbReference type="PROSITE" id="PS01287">
    <property type="entry name" value="RTC"/>
    <property type="match status" value="1"/>
</dbReference>
<evidence type="ECO:0000259" key="12">
    <source>
        <dbReference type="Pfam" id="PF05189"/>
    </source>
</evidence>
<dbReference type="Pfam" id="PF01137">
    <property type="entry name" value="RTC"/>
    <property type="match status" value="1"/>
</dbReference>
<evidence type="ECO:0000256" key="4">
    <source>
        <dbReference type="ARBA" id="ARBA00022598"/>
    </source>
</evidence>
<dbReference type="SUPFAM" id="SSF52913">
    <property type="entry name" value="RNA 3'-terminal phosphate cyclase, RPTC, insert domain"/>
    <property type="match status" value="1"/>
</dbReference>
<dbReference type="InterPro" id="IPR023797">
    <property type="entry name" value="RNA3'_phos_cyclase_dom"/>
</dbReference>
<dbReference type="InterPro" id="IPR013791">
    <property type="entry name" value="RNA3'-term_phos_cycl_insert"/>
</dbReference>
<dbReference type="PANTHER" id="PTHR11096:SF0">
    <property type="entry name" value="RNA 3'-TERMINAL PHOSPHATE CYCLASE"/>
    <property type="match status" value="1"/>
</dbReference>
<comment type="caution">
    <text evidence="13">The sequence shown here is derived from an EMBL/GenBank/DDBJ whole genome shotgun (WGS) entry which is preliminary data.</text>
</comment>
<evidence type="ECO:0000256" key="8">
    <source>
        <dbReference type="ARBA" id="ARBA00045867"/>
    </source>
</evidence>
<name>A0AAW1VGL0_9CUCU</name>
<feature type="active site" description="Tele-AMP-histidine intermediate" evidence="9">
    <location>
        <position position="317"/>
    </location>
</feature>
<evidence type="ECO:0000259" key="11">
    <source>
        <dbReference type="Pfam" id="PF01137"/>
    </source>
</evidence>
<protein>
    <recommendedName>
        <fullName evidence="3">RNA 3'-terminal phosphate cyclase</fullName>
        <ecNumber evidence="2">6.5.1.4</ecNumber>
    </recommendedName>
    <alternativeName>
        <fullName evidence="7">RNA terminal phosphate cyclase domain-containing protein 1</fullName>
    </alternativeName>
</protein>
<dbReference type="EC" id="6.5.1.4" evidence="2"/>
<dbReference type="InterPro" id="IPR017770">
    <property type="entry name" value="RNA3'_term_phos_cyc_type_1"/>
</dbReference>
<dbReference type="GO" id="GO:0006396">
    <property type="term" value="P:RNA processing"/>
    <property type="evidence" value="ECO:0007669"/>
    <property type="project" value="InterPro"/>
</dbReference>
<dbReference type="NCBIfam" id="TIGR03399">
    <property type="entry name" value="RNA_3prim_cycl"/>
    <property type="match status" value="1"/>
</dbReference>
<dbReference type="InterPro" id="IPR020719">
    <property type="entry name" value="RNA3'_term_phos_cycl-like_CS"/>
</dbReference>
<sequence length="351" mass="38305">MDQPVQIDGSELEGGGQILRIALTMSVLKNKPIQVFNIRAGRSRPGLLEQHLKGVELMKDLSNAYVKGATLNSTIIDFHPKILQGGRYRAPVKTAGSITLLLQVALPCCLFAKEVSELELHGGTNTEMAPQIDYTTEIFKPNLEKFGATFDFDLVRRGYFPKGGGKVLINVTPVKNLKPVTLLNQGQIDKIYGWSFVAGVLPLKMANVMADAAKNTLQCLTNNIKIECYKEDHDIAPNNESGIILVAETDTGCILGSSALVKRGEQSEFTGKKAADSLLKSIRQGGCVDEFCQDQLIIFMALADGNSRIKVGEVTLHTKTAIHIIEKLDESCKFKIVSDGISNIIECIKKS</sequence>
<comment type="function">
    <text evidence="8">Catalyzes the conversion of 3'-phosphate to a 2',3'-cyclic phosphodiester at the end of RNA. The mechanism of action of the enzyme occurs in 3 steps: (A) adenylation of the enzyme by ATP; (B) transfer of adenylate to an RNA-N3'P to produce RNA-N3'PP5'A; (C) and attack of the adjacent 2'-hydroxyl on the 3'-phosphorus in the diester linkage to produce the cyclic end product. Likely functions in some aspects of cellular RNA processing. Function plays an important role in regulating axon regeneration by inhibiting central nervous system (CNS) axon regeneration following optic nerve injury.</text>
</comment>
<evidence type="ECO:0000256" key="10">
    <source>
        <dbReference type="PIRSR" id="PIRSR005378-2"/>
    </source>
</evidence>
<proteinExistence type="inferred from homology"/>
<feature type="binding site" evidence="10">
    <location>
        <begin position="291"/>
        <end position="295"/>
    </location>
    <ligand>
        <name>ATP</name>
        <dbReference type="ChEBI" id="CHEBI:30616"/>
    </ligand>
</feature>
<dbReference type="Gene3D" id="3.30.360.20">
    <property type="entry name" value="RNA 3'-terminal phosphate cyclase, insert domain"/>
    <property type="match status" value="1"/>
</dbReference>
<dbReference type="AlphaFoldDB" id="A0AAW1VGL0"/>
<keyword evidence="5 10" id="KW-0547">Nucleotide-binding</keyword>
<keyword evidence="4" id="KW-0436">Ligase</keyword>
<dbReference type="GO" id="GO:0005524">
    <property type="term" value="F:ATP binding"/>
    <property type="evidence" value="ECO:0007669"/>
    <property type="project" value="UniProtKB-KW"/>
</dbReference>
<comment type="similarity">
    <text evidence="1">Belongs to the RNA 3'-terminal cyclase family. Type 1 subfamily.</text>
</comment>
<dbReference type="EMBL" id="JARQZJ010000133">
    <property type="protein sequence ID" value="KAK9892207.1"/>
    <property type="molecule type" value="Genomic_DNA"/>
</dbReference>
<dbReference type="GO" id="GO:0005634">
    <property type="term" value="C:nucleus"/>
    <property type="evidence" value="ECO:0007669"/>
    <property type="project" value="TreeGrafter"/>
</dbReference>
<feature type="binding site" evidence="10">
    <location>
        <position position="103"/>
    </location>
    <ligand>
        <name>ATP</name>
        <dbReference type="ChEBI" id="CHEBI:30616"/>
    </ligand>
</feature>
<dbReference type="FunFam" id="3.30.360.20:FF:000002">
    <property type="entry name" value="RNA terminal phosphate cyclase-like 1"/>
    <property type="match status" value="1"/>
</dbReference>
<keyword evidence="14" id="KW-1185">Reference proteome</keyword>
<dbReference type="SUPFAM" id="SSF55205">
    <property type="entry name" value="EPT/RTPC-like"/>
    <property type="match status" value="2"/>
</dbReference>
<reference evidence="13 14" key="1">
    <citation type="submission" date="2023-03" db="EMBL/GenBank/DDBJ databases">
        <title>Genome insight into feeding habits of ladybird beetles.</title>
        <authorList>
            <person name="Li H.-S."/>
            <person name="Huang Y.-H."/>
            <person name="Pang H."/>
        </authorList>
    </citation>
    <scope>NUCLEOTIDE SEQUENCE [LARGE SCALE GENOMIC DNA]</scope>
    <source>
        <strain evidence="13">SYSU_2023b</strain>
        <tissue evidence="13">Whole body</tissue>
    </source>
</reference>
<gene>
    <name evidence="13" type="ORF">WA026_019011</name>
</gene>
<dbReference type="InterPro" id="IPR037136">
    <property type="entry name" value="RNA3'_phos_cyclase_dom_sf"/>
</dbReference>
<evidence type="ECO:0000256" key="7">
    <source>
        <dbReference type="ARBA" id="ARBA00032543"/>
    </source>
</evidence>
<dbReference type="InterPro" id="IPR036553">
    <property type="entry name" value="RPTC_insert"/>
</dbReference>
<evidence type="ECO:0000256" key="6">
    <source>
        <dbReference type="ARBA" id="ARBA00024481"/>
    </source>
</evidence>
<comment type="catalytic activity">
    <reaction evidence="6">
        <text>a 3'-end 3'-phospho-ribonucleotide-RNA + ATP = a 3'-end 2',3'-cyclophospho-ribonucleotide-RNA + AMP + diphosphate</text>
        <dbReference type="Rhea" id="RHEA:23976"/>
        <dbReference type="Rhea" id="RHEA-COMP:10463"/>
        <dbReference type="Rhea" id="RHEA-COMP:10464"/>
        <dbReference type="ChEBI" id="CHEBI:30616"/>
        <dbReference type="ChEBI" id="CHEBI:33019"/>
        <dbReference type="ChEBI" id="CHEBI:83062"/>
        <dbReference type="ChEBI" id="CHEBI:83064"/>
        <dbReference type="ChEBI" id="CHEBI:456215"/>
        <dbReference type="EC" id="6.5.1.4"/>
    </reaction>
</comment>
<dbReference type="PIRSF" id="PIRSF005378">
    <property type="entry name" value="RNA3'_term_phos_cycl_euk"/>
    <property type="match status" value="1"/>
</dbReference>
<dbReference type="Proteomes" id="UP001431783">
    <property type="component" value="Unassembled WGS sequence"/>
</dbReference>
<evidence type="ECO:0000256" key="3">
    <source>
        <dbReference type="ARBA" id="ARBA00021428"/>
    </source>
</evidence>
<dbReference type="Pfam" id="PF05189">
    <property type="entry name" value="RTC_insert"/>
    <property type="match status" value="1"/>
</dbReference>